<feature type="region of interest" description="Disordered" evidence="1">
    <location>
        <begin position="52"/>
        <end position="197"/>
    </location>
</feature>
<feature type="compositionally biased region" description="Low complexity" evidence="1">
    <location>
        <begin position="150"/>
        <end position="174"/>
    </location>
</feature>
<sequence>MTTATHTRLNEAVTGKPKKTSLANISTKSVEVEFTPSRKTLLSQQLFPEMRNSLGSIQSQKADVKELRNESTKPTSERTTTELAFGNRVIESAESAAEGGETDSVESTLAHRVTDPTETTPESQRTELTESGPESEEADSAGSVPEGEATHSTESTPERSTSAAAESASENRTTWLKQSIAEGELLETTTETSIGSSTTSLRAVAIELQQIGNRITSKIPENGEDDEKIERASSTLSITSNKNS</sequence>
<dbReference type="AlphaFoldDB" id="A0A915BXM8"/>
<keyword evidence="2" id="KW-1185">Reference proteome</keyword>
<accession>A0A915BXM8</accession>
<feature type="region of interest" description="Disordered" evidence="1">
    <location>
        <begin position="215"/>
        <end position="244"/>
    </location>
</feature>
<dbReference type="Proteomes" id="UP000887569">
    <property type="component" value="Unplaced"/>
</dbReference>
<feature type="compositionally biased region" description="Low complexity" evidence="1">
    <location>
        <begin position="182"/>
        <end position="197"/>
    </location>
</feature>
<feature type="compositionally biased region" description="Basic and acidic residues" evidence="1">
    <location>
        <begin position="62"/>
        <end position="80"/>
    </location>
</feature>
<proteinExistence type="predicted"/>
<dbReference type="WBParaSite" id="PgR066_g025_t01">
    <property type="protein sequence ID" value="PgR066_g025_t01"/>
    <property type="gene ID" value="PgR066_g025"/>
</dbReference>
<feature type="region of interest" description="Disordered" evidence="1">
    <location>
        <begin position="1"/>
        <end position="20"/>
    </location>
</feature>
<organism evidence="2 3">
    <name type="scientific">Parascaris univalens</name>
    <name type="common">Nematode worm</name>
    <dbReference type="NCBI Taxonomy" id="6257"/>
    <lineage>
        <taxon>Eukaryota</taxon>
        <taxon>Metazoa</taxon>
        <taxon>Ecdysozoa</taxon>
        <taxon>Nematoda</taxon>
        <taxon>Chromadorea</taxon>
        <taxon>Rhabditida</taxon>
        <taxon>Spirurina</taxon>
        <taxon>Ascaridomorpha</taxon>
        <taxon>Ascaridoidea</taxon>
        <taxon>Ascarididae</taxon>
        <taxon>Parascaris</taxon>
    </lineage>
</organism>
<name>A0A915BXM8_PARUN</name>
<protein>
    <submittedName>
        <fullName evidence="3">Uncharacterized protein</fullName>
    </submittedName>
</protein>
<reference evidence="3" key="1">
    <citation type="submission" date="2022-11" db="UniProtKB">
        <authorList>
            <consortium name="WormBaseParasite"/>
        </authorList>
    </citation>
    <scope>IDENTIFICATION</scope>
</reference>
<evidence type="ECO:0000313" key="3">
    <source>
        <dbReference type="WBParaSite" id="PgR066_g025_t01"/>
    </source>
</evidence>
<evidence type="ECO:0000313" key="2">
    <source>
        <dbReference type="Proteomes" id="UP000887569"/>
    </source>
</evidence>
<feature type="compositionally biased region" description="Polar residues" evidence="1">
    <location>
        <begin position="232"/>
        <end position="244"/>
    </location>
</feature>
<evidence type="ECO:0000256" key="1">
    <source>
        <dbReference type="SAM" id="MobiDB-lite"/>
    </source>
</evidence>